<feature type="domain" description="HTH lysR-type" evidence="5">
    <location>
        <begin position="1"/>
        <end position="58"/>
    </location>
</feature>
<dbReference type="GO" id="GO:0003700">
    <property type="term" value="F:DNA-binding transcription factor activity"/>
    <property type="evidence" value="ECO:0007669"/>
    <property type="project" value="InterPro"/>
</dbReference>
<evidence type="ECO:0000256" key="3">
    <source>
        <dbReference type="ARBA" id="ARBA00023125"/>
    </source>
</evidence>
<dbReference type="Gene3D" id="1.10.10.10">
    <property type="entry name" value="Winged helix-like DNA-binding domain superfamily/Winged helix DNA-binding domain"/>
    <property type="match status" value="1"/>
</dbReference>
<sequence>MELRQLEYMIAIADHGSISKAAESLFITQSGLNQQLIKLEQELGIQLFYRDKHHLQVTAAGRIYVENAREIMKIKKNTYNILSDMKNNTVGEITLGLTLEHGIDLFTFVFPKFNRQYPGINFHLLERYVAEQHSMIAAGKLDFGLVMLGEQDKVNLEYIPLYQEEMILGVPKTHPCAGQCAAPGEPMPFMDLKLFKEDTFALMFPNSTMRGIIDPAFAAAGYQPKILIETGMNHALVKLAATGLCCTVLPFSRALCSPDRDAVSWFRLSPPISWTTYITYRKNTHLNEASRYFIQLAKEYGAELAMQMRRPFPCSEAPGRAAGL</sequence>
<evidence type="ECO:0000256" key="2">
    <source>
        <dbReference type="ARBA" id="ARBA00023015"/>
    </source>
</evidence>
<dbReference type="AlphaFoldDB" id="A0A0J9BM60"/>
<dbReference type="InterPro" id="IPR036388">
    <property type="entry name" value="WH-like_DNA-bd_sf"/>
</dbReference>
<dbReference type="InterPro" id="IPR050950">
    <property type="entry name" value="HTH-type_LysR_regulators"/>
</dbReference>
<proteinExistence type="inferred from homology"/>
<gene>
    <name evidence="6" type="ORF">HMPREF9470_00260</name>
</gene>
<dbReference type="GO" id="GO:0003677">
    <property type="term" value="F:DNA binding"/>
    <property type="evidence" value="ECO:0007669"/>
    <property type="project" value="UniProtKB-KW"/>
</dbReference>
<dbReference type="PRINTS" id="PR00039">
    <property type="entry name" value="HTHLYSR"/>
</dbReference>
<comment type="caution">
    <text evidence="6">The sequence shown here is derived from an EMBL/GenBank/DDBJ whole genome shotgun (WGS) entry which is preliminary data.</text>
</comment>
<dbReference type="CDD" id="cd05466">
    <property type="entry name" value="PBP2_LTTR_substrate"/>
    <property type="match status" value="1"/>
</dbReference>
<accession>A0A0J9BM60</accession>
<dbReference type="OrthoDB" id="1652954at2"/>
<keyword evidence="2" id="KW-0805">Transcription regulation</keyword>
<dbReference type="RefSeq" id="WP_007861645.1">
    <property type="nucleotide sequence ID" value="NZ_KQ235875.1"/>
</dbReference>
<dbReference type="EMBL" id="ADLK01000045">
    <property type="protein sequence ID" value="KMW13339.1"/>
    <property type="molecule type" value="Genomic_DNA"/>
</dbReference>
<dbReference type="Gene3D" id="3.40.190.290">
    <property type="match status" value="1"/>
</dbReference>
<evidence type="ECO:0000256" key="1">
    <source>
        <dbReference type="ARBA" id="ARBA00009437"/>
    </source>
</evidence>
<dbReference type="PATRIC" id="fig|742734.4.peg.281"/>
<protein>
    <recommendedName>
        <fullName evidence="5">HTH lysR-type domain-containing protein</fullName>
    </recommendedName>
</protein>
<comment type="similarity">
    <text evidence="1">Belongs to the LysR transcriptional regulatory family.</text>
</comment>
<keyword evidence="3" id="KW-0238">DNA-binding</keyword>
<dbReference type="PANTHER" id="PTHR30419:SF8">
    <property type="entry name" value="NITROGEN ASSIMILATION TRANSCRIPTIONAL ACTIVATOR-RELATED"/>
    <property type="match status" value="1"/>
</dbReference>
<dbReference type="InterPro" id="IPR005119">
    <property type="entry name" value="LysR_subst-bd"/>
</dbReference>
<dbReference type="PANTHER" id="PTHR30419">
    <property type="entry name" value="HTH-TYPE TRANSCRIPTIONAL REGULATOR YBHD"/>
    <property type="match status" value="1"/>
</dbReference>
<dbReference type="Proteomes" id="UP000037392">
    <property type="component" value="Unassembled WGS sequence"/>
</dbReference>
<evidence type="ECO:0000256" key="4">
    <source>
        <dbReference type="ARBA" id="ARBA00023163"/>
    </source>
</evidence>
<keyword evidence="4" id="KW-0804">Transcription</keyword>
<reference evidence="6 7" key="1">
    <citation type="submission" date="2011-04" db="EMBL/GenBank/DDBJ databases">
        <title>The Genome Sequence of Clostridium citroniae WAL-19142.</title>
        <authorList>
            <consortium name="The Broad Institute Genome Sequencing Platform"/>
            <person name="Earl A."/>
            <person name="Ward D."/>
            <person name="Feldgarden M."/>
            <person name="Gevers D."/>
            <person name="Warren Y.A."/>
            <person name="Tyrrell K.L."/>
            <person name="Citron D.M."/>
            <person name="Goldstein E.J."/>
            <person name="Daigneault M."/>
            <person name="Allen-Vercoe E."/>
            <person name="Young S.K."/>
            <person name="Zeng Q."/>
            <person name="Gargeya S."/>
            <person name="Fitzgerald M."/>
            <person name="Haas B."/>
            <person name="Abouelleil A."/>
            <person name="Alvarado L."/>
            <person name="Arachchi H.M."/>
            <person name="Berlin A."/>
            <person name="Brown A."/>
            <person name="Chapman S.B."/>
            <person name="Chen Z."/>
            <person name="Dunbar C."/>
            <person name="Freedman E."/>
            <person name="Gearin G."/>
            <person name="Gellesch M."/>
            <person name="Goldberg J."/>
            <person name="Griggs A."/>
            <person name="Gujja S."/>
            <person name="Heilman E.R."/>
            <person name="Heiman D."/>
            <person name="Howarth C."/>
            <person name="Larson L."/>
            <person name="Lui A."/>
            <person name="MacDonald P.J."/>
            <person name="Mehta T."/>
            <person name="Montmayeur A."/>
            <person name="Murphy C."/>
            <person name="Neiman D."/>
            <person name="Pearson M."/>
            <person name="Priest M."/>
            <person name="Roberts A."/>
            <person name="Saif S."/>
            <person name="Shea T."/>
            <person name="Shenoy N."/>
            <person name="Sisk P."/>
            <person name="Stolte C."/>
            <person name="Sykes S."/>
            <person name="White J."/>
            <person name="Yandava C."/>
            <person name="Wortman J."/>
            <person name="Nusbaum C."/>
            <person name="Birren B."/>
        </authorList>
    </citation>
    <scope>NUCLEOTIDE SEQUENCE [LARGE SCALE GENOMIC DNA]</scope>
    <source>
        <strain evidence="6 7">WAL-19142</strain>
    </source>
</reference>
<dbReference type="SUPFAM" id="SSF53850">
    <property type="entry name" value="Periplasmic binding protein-like II"/>
    <property type="match status" value="1"/>
</dbReference>
<dbReference type="InterPro" id="IPR036390">
    <property type="entry name" value="WH_DNA-bd_sf"/>
</dbReference>
<dbReference type="SUPFAM" id="SSF46785">
    <property type="entry name" value="Winged helix' DNA-binding domain"/>
    <property type="match status" value="1"/>
</dbReference>
<dbReference type="Pfam" id="PF03466">
    <property type="entry name" value="LysR_substrate"/>
    <property type="match status" value="1"/>
</dbReference>
<dbReference type="InterPro" id="IPR000847">
    <property type="entry name" value="LysR_HTH_N"/>
</dbReference>
<name>A0A0J9BM60_9FIRM</name>
<evidence type="ECO:0000313" key="7">
    <source>
        <dbReference type="Proteomes" id="UP000037392"/>
    </source>
</evidence>
<dbReference type="Pfam" id="PF00126">
    <property type="entry name" value="HTH_1"/>
    <property type="match status" value="1"/>
</dbReference>
<evidence type="ECO:0000313" key="6">
    <source>
        <dbReference type="EMBL" id="KMW13339.1"/>
    </source>
</evidence>
<evidence type="ECO:0000259" key="5">
    <source>
        <dbReference type="PROSITE" id="PS50931"/>
    </source>
</evidence>
<dbReference type="GO" id="GO:0005829">
    <property type="term" value="C:cytosol"/>
    <property type="evidence" value="ECO:0007669"/>
    <property type="project" value="TreeGrafter"/>
</dbReference>
<dbReference type="FunFam" id="1.10.10.10:FF:000001">
    <property type="entry name" value="LysR family transcriptional regulator"/>
    <property type="match status" value="1"/>
</dbReference>
<dbReference type="GeneID" id="93163739"/>
<dbReference type="PROSITE" id="PS50931">
    <property type="entry name" value="HTH_LYSR"/>
    <property type="match status" value="1"/>
</dbReference>
<organism evidence="6 7">
    <name type="scientific">[Clostridium] citroniae WAL-19142</name>
    <dbReference type="NCBI Taxonomy" id="742734"/>
    <lineage>
        <taxon>Bacteria</taxon>
        <taxon>Bacillati</taxon>
        <taxon>Bacillota</taxon>
        <taxon>Clostridia</taxon>
        <taxon>Lachnospirales</taxon>
        <taxon>Lachnospiraceae</taxon>
        <taxon>Enterocloster</taxon>
    </lineage>
</organism>